<dbReference type="PANTHER" id="PTHR22255:SF4">
    <property type="entry name" value="CATION-INDEPENDENT MANNOSE-6-PHOSPHATE RECEPTOR"/>
    <property type="match status" value="1"/>
</dbReference>
<dbReference type="PANTHER" id="PTHR22255">
    <property type="entry name" value="LP06548P"/>
    <property type="match status" value="1"/>
</dbReference>
<dbReference type="InterPro" id="IPR055470">
    <property type="entry name" value="DUF7042"/>
</dbReference>
<evidence type="ECO:0000256" key="1">
    <source>
        <dbReference type="SAM" id="MobiDB-lite"/>
    </source>
</evidence>
<dbReference type="Pfam" id="PF23070">
    <property type="entry name" value="DUF7043"/>
    <property type="match status" value="1"/>
</dbReference>
<dbReference type="Pfam" id="PF23069">
    <property type="entry name" value="DUF7042"/>
    <property type="match status" value="1"/>
</dbReference>
<evidence type="ECO:0000259" key="5">
    <source>
        <dbReference type="Pfam" id="PF23071"/>
    </source>
</evidence>
<dbReference type="Proteomes" id="UP000675881">
    <property type="component" value="Chromosome 14"/>
</dbReference>
<dbReference type="InterPro" id="IPR055472">
    <property type="entry name" value="DUF7044"/>
</dbReference>
<accession>A0A7R8CRB9</accession>
<gene>
    <name evidence="7" type="ORF">LSAA_4630</name>
</gene>
<feature type="chain" id="PRO_5043893514" evidence="2">
    <location>
        <begin position="20"/>
        <end position="570"/>
    </location>
</feature>
<dbReference type="EMBL" id="HG994593">
    <property type="protein sequence ID" value="CAF2853311.1"/>
    <property type="molecule type" value="Genomic_DNA"/>
</dbReference>
<proteinExistence type="predicted"/>
<evidence type="ECO:0000256" key="2">
    <source>
        <dbReference type="SAM" id="SignalP"/>
    </source>
</evidence>
<sequence>MALVSLFVSTLFLLQLAAGDSCYFPVPFQGEFLTQSLTSRDIAYTSVSILFDSIPTWGTCHRRIGHHVILQSSSNSTSVRHGSSSSRRRRRRRGNQSSSTHCFKCISLVPRSENVLHVHTHSLDICYSSEKEALDSCPSASDIRHRSATEIMLYKTRGFYEDELECNESLSTAGDCPSGYKFDLHFKGCSFPDLEMSFQCLASWEATTKIQMRDLQRGPSLRANTFGSIIRLNLRSSSLLSSQDGYETLHLSRIMDNDADTTGVLLPSSPECTFPSWIQGKWNGIEVKGGRFTYRDEENFVTYRGTCLSYSEHQFSVALETDCGQTFYACVDFAQRDTNVMEFRLGKTRGGTCTLPDKRLTFGRLNPSRPFLCPLKGEFTGVIPDAEGLCAKSYADCSNPEIIESIDASVSGRKDGLVYTYTERLDLPGTECFVGVHIDDDRNVVTEAGSNCERGHQPMKYGMTLNRQRKCPSSQEETILRDLIRQEGRLDSSPTPRNVSPKLSTVFSVVIKPDEDYDHNNNVFSANEIPGSSGRSSGGSPSGINSTNPPFLLLIVMTISLLISGQHPSL</sequence>
<reference evidence="7" key="1">
    <citation type="submission" date="2021-02" db="EMBL/GenBank/DDBJ databases">
        <authorList>
            <person name="Bekaert M."/>
        </authorList>
    </citation>
    <scope>NUCLEOTIDE SEQUENCE</scope>
    <source>
        <strain evidence="7">IoA-00</strain>
    </source>
</reference>
<feature type="domain" description="DUF7044" evidence="5">
    <location>
        <begin position="21"/>
        <end position="140"/>
    </location>
</feature>
<name>A0A7R8CRB9_LEPSM</name>
<evidence type="ECO:0000313" key="7">
    <source>
        <dbReference type="EMBL" id="CAF2853311.1"/>
    </source>
</evidence>
<protein>
    <submittedName>
        <fullName evidence="7">(salmon louse) hypothetical protein</fullName>
    </submittedName>
</protein>
<dbReference type="InterPro" id="IPR055471">
    <property type="entry name" value="DUF7043"/>
</dbReference>
<evidence type="ECO:0000259" key="6">
    <source>
        <dbReference type="Pfam" id="PF23073"/>
    </source>
</evidence>
<evidence type="ECO:0000259" key="4">
    <source>
        <dbReference type="Pfam" id="PF23070"/>
    </source>
</evidence>
<feature type="domain" description="DUF7042" evidence="3">
    <location>
        <begin position="162"/>
        <end position="208"/>
    </location>
</feature>
<dbReference type="Pfam" id="PF23071">
    <property type="entry name" value="DUF7044"/>
    <property type="match status" value="1"/>
</dbReference>
<dbReference type="InterPro" id="IPR055473">
    <property type="entry name" value="DUF7045"/>
</dbReference>
<organism evidence="7 8">
    <name type="scientific">Lepeophtheirus salmonis</name>
    <name type="common">Salmon louse</name>
    <name type="synonym">Caligus salmonis</name>
    <dbReference type="NCBI Taxonomy" id="72036"/>
    <lineage>
        <taxon>Eukaryota</taxon>
        <taxon>Metazoa</taxon>
        <taxon>Ecdysozoa</taxon>
        <taxon>Arthropoda</taxon>
        <taxon>Crustacea</taxon>
        <taxon>Multicrustacea</taxon>
        <taxon>Hexanauplia</taxon>
        <taxon>Copepoda</taxon>
        <taxon>Siphonostomatoida</taxon>
        <taxon>Caligidae</taxon>
        <taxon>Lepeophtheirus</taxon>
    </lineage>
</organism>
<evidence type="ECO:0000313" key="8">
    <source>
        <dbReference type="Proteomes" id="UP000675881"/>
    </source>
</evidence>
<feature type="domain" description="DUF7045" evidence="6">
    <location>
        <begin position="413"/>
        <end position="458"/>
    </location>
</feature>
<keyword evidence="8" id="KW-1185">Reference proteome</keyword>
<evidence type="ECO:0000259" key="3">
    <source>
        <dbReference type="Pfam" id="PF23069"/>
    </source>
</evidence>
<feature type="signal peptide" evidence="2">
    <location>
        <begin position="1"/>
        <end position="19"/>
    </location>
</feature>
<feature type="domain" description="DUF7043" evidence="4">
    <location>
        <begin position="269"/>
        <end position="348"/>
    </location>
</feature>
<feature type="region of interest" description="Disordered" evidence="1">
    <location>
        <begin position="521"/>
        <end position="544"/>
    </location>
</feature>
<feature type="region of interest" description="Disordered" evidence="1">
    <location>
        <begin position="73"/>
        <end position="96"/>
    </location>
</feature>
<dbReference type="OrthoDB" id="6380161at2759"/>
<dbReference type="Pfam" id="PF23073">
    <property type="entry name" value="DUF7045"/>
    <property type="match status" value="1"/>
</dbReference>
<feature type="compositionally biased region" description="Low complexity" evidence="1">
    <location>
        <begin position="73"/>
        <end position="85"/>
    </location>
</feature>
<keyword evidence="2" id="KW-0732">Signal</keyword>
<dbReference type="AlphaFoldDB" id="A0A7R8CRB9"/>